<dbReference type="Pfam" id="PF20452">
    <property type="entry name" value="Calmod_bind_C"/>
    <property type="match status" value="1"/>
</dbReference>
<sequence>MLPLVSPTGVSAGKASLSITNSQFTIHNKIQFKCAVYAILNVLQVREEVERRIQDYQFPRERVNNQAGISGTKHFQLCFINKLPDKIFTLSNIKAEDKSPLQIALIDVSTQTVVNDGPLSSIKIEICALHGDFGSNGSEDWTEGDFKANTLKEREGKGPLLNGERYITLKNGVGCITKITLTDNSRWVRSRKFRLGAKVVQSTSIGTNVKEGRSEAFVVKDYRGESYKKHYPPSLNDDVWRLEKIGKDGKIHRRLTLHGIHTVKDLLQSYTINQSSLYEKFGKISNASWLRIIEHAKTCVIDDCRHYRYYTEEPAIGLQFNSIYSLVGVTFDGQNYSSLDTLTPSDKNLVELVKQHAYKNVNNLKSIDETSLNCVTPAACLGTGQSDAPDQVLPQINISTTEDIYQLQTWADNSQTFISTSYIDPLPYNREMSQNNYSEGEFFSGMCIEGDNWHLQGSYFPVVEGCYSTENDSSEIQLINDYPPYTTWETENGLYSGSSDGAEFSSHSCFLNSSMDISSSEKPKAVWYKILTALKWVILVRRDAAARKNAKLFFYNF</sequence>
<dbReference type="PANTHER" id="PTHR31713:SF92">
    <property type="entry name" value="CALMODULIN-BINDING PROTEIN"/>
    <property type="match status" value="1"/>
</dbReference>
<evidence type="ECO:0000259" key="10">
    <source>
        <dbReference type="Pfam" id="PF20452"/>
    </source>
</evidence>
<dbReference type="GO" id="GO:0080142">
    <property type="term" value="P:regulation of salicylic acid biosynthetic process"/>
    <property type="evidence" value="ECO:0007669"/>
    <property type="project" value="TreeGrafter"/>
</dbReference>
<dbReference type="AlphaFoldDB" id="A0AAN9I0B5"/>
<keyword evidence="4" id="KW-0238">DNA-binding</keyword>
<proteinExistence type="inferred from homology"/>
<dbReference type="Pfam" id="PF20451">
    <property type="entry name" value="Calmod_bind_M"/>
    <property type="match status" value="1"/>
</dbReference>
<keyword evidence="6" id="KW-0804">Transcription</keyword>
<evidence type="ECO:0000256" key="3">
    <source>
        <dbReference type="ARBA" id="ARBA00023015"/>
    </source>
</evidence>
<dbReference type="InterPro" id="IPR046830">
    <property type="entry name" value="Calmod_bind_M"/>
</dbReference>
<keyword evidence="3" id="KW-0805">Transcription regulation</keyword>
<dbReference type="GO" id="GO:0003700">
    <property type="term" value="F:DNA-binding transcription factor activity"/>
    <property type="evidence" value="ECO:0007669"/>
    <property type="project" value="TreeGrafter"/>
</dbReference>
<dbReference type="PANTHER" id="PTHR31713">
    <property type="entry name" value="OS02G0177800 PROTEIN"/>
    <property type="match status" value="1"/>
</dbReference>
<comment type="subcellular location">
    <subcellularLocation>
        <location evidence="1">Nucleus</location>
    </subcellularLocation>
</comment>
<feature type="domain" description="Calmodulin binding protein C-terminal" evidence="10">
    <location>
        <begin position="306"/>
        <end position="366"/>
    </location>
</feature>
<dbReference type="GO" id="GO:0005516">
    <property type="term" value="F:calmodulin binding"/>
    <property type="evidence" value="ECO:0007669"/>
    <property type="project" value="InterPro"/>
</dbReference>
<keyword evidence="12" id="KW-1185">Reference proteome</keyword>
<dbReference type="InterPro" id="IPR012416">
    <property type="entry name" value="CBP60"/>
</dbReference>
<feature type="domain" description="Calmodulin binding protein central" evidence="9">
    <location>
        <begin position="235"/>
        <end position="299"/>
    </location>
</feature>
<comment type="similarity">
    <text evidence="2">Belongs to the plant ACBP60 protein family.</text>
</comment>
<dbReference type="EMBL" id="JAYWIO010000005">
    <property type="protein sequence ID" value="KAK7258985.1"/>
    <property type="molecule type" value="Genomic_DNA"/>
</dbReference>
<evidence type="ECO:0000256" key="2">
    <source>
        <dbReference type="ARBA" id="ARBA00007214"/>
    </source>
</evidence>
<dbReference type="Pfam" id="PF07887">
    <property type="entry name" value="Calmodulin_bind"/>
    <property type="match status" value="1"/>
</dbReference>
<evidence type="ECO:0000256" key="5">
    <source>
        <dbReference type="ARBA" id="ARBA00023159"/>
    </source>
</evidence>
<dbReference type="GO" id="GO:0043565">
    <property type="term" value="F:sequence-specific DNA binding"/>
    <property type="evidence" value="ECO:0007669"/>
    <property type="project" value="TreeGrafter"/>
</dbReference>
<gene>
    <name evidence="11" type="ORF">RIF29_24579</name>
</gene>
<dbReference type="Proteomes" id="UP001372338">
    <property type="component" value="Unassembled WGS sequence"/>
</dbReference>
<comment type="caution">
    <text evidence="11">The sequence shown here is derived from an EMBL/GenBank/DDBJ whole genome shotgun (WGS) entry which is preliminary data.</text>
</comment>
<evidence type="ECO:0000256" key="1">
    <source>
        <dbReference type="ARBA" id="ARBA00004123"/>
    </source>
</evidence>
<evidence type="ECO:0000259" key="8">
    <source>
        <dbReference type="Pfam" id="PF07887"/>
    </source>
</evidence>
<evidence type="ECO:0000259" key="9">
    <source>
        <dbReference type="Pfam" id="PF20451"/>
    </source>
</evidence>
<keyword evidence="5" id="KW-0010">Activator</keyword>
<evidence type="ECO:0000313" key="12">
    <source>
        <dbReference type="Proteomes" id="UP001372338"/>
    </source>
</evidence>
<feature type="domain" description="Calmodulin binding protein-like N-terminal" evidence="8">
    <location>
        <begin position="75"/>
        <end position="221"/>
    </location>
</feature>
<evidence type="ECO:0000256" key="7">
    <source>
        <dbReference type="ARBA" id="ARBA00023242"/>
    </source>
</evidence>
<protein>
    <submittedName>
        <fullName evidence="11">Uncharacterized protein</fullName>
    </submittedName>
</protein>
<accession>A0AAN9I0B5</accession>
<name>A0AAN9I0B5_CROPI</name>
<reference evidence="11 12" key="1">
    <citation type="submission" date="2024-01" db="EMBL/GenBank/DDBJ databases">
        <title>The genomes of 5 underutilized Papilionoideae crops provide insights into root nodulation and disease resistanc.</title>
        <authorList>
            <person name="Yuan L."/>
        </authorList>
    </citation>
    <scope>NUCLEOTIDE SEQUENCE [LARGE SCALE GENOMIC DNA]</scope>
    <source>
        <strain evidence="11">ZHUSHIDOU_FW_LH</strain>
        <tissue evidence="11">Leaf</tissue>
    </source>
</reference>
<evidence type="ECO:0000313" key="11">
    <source>
        <dbReference type="EMBL" id="KAK7258985.1"/>
    </source>
</evidence>
<keyword evidence="7" id="KW-0539">Nucleus</keyword>
<evidence type="ECO:0000256" key="6">
    <source>
        <dbReference type="ARBA" id="ARBA00023163"/>
    </source>
</evidence>
<evidence type="ECO:0000256" key="4">
    <source>
        <dbReference type="ARBA" id="ARBA00023125"/>
    </source>
</evidence>
<dbReference type="InterPro" id="IPR046829">
    <property type="entry name" value="Calmod_bind_C"/>
</dbReference>
<dbReference type="GO" id="GO:0005634">
    <property type="term" value="C:nucleus"/>
    <property type="evidence" value="ECO:0007669"/>
    <property type="project" value="UniProtKB-SubCell"/>
</dbReference>
<dbReference type="InterPro" id="IPR046831">
    <property type="entry name" value="Calmodulin_bind_N"/>
</dbReference>
<organism evidence="11 12">
    <name type="scientific">Crotalaria pallida</name>
    <name type="common">Smooth rattlebox</name>
    <name type="synonym">Crotalaria striata</name>
    <dbReference type="NCBI Taxonomy" id="3830"/>
    <lineage>
        <taxon>Eukaryota</taxon>
        <taxon>Viridiplantae</taxon>
        <taxon>Streptophyta</taxon>
        <taxon>Embryophyta</taxon>
        <taxon>Tracheophyta</taxon>
        <taxon>Spermatophyta</taxon>
        <taxon>Magnoliopsida</taxon>
        <taxon>eudicotyledons</taxon>
        <taxon>Gunneridae</taxon>
        <taxon>Pentapetalae</taxon>
        <taxon>rosids</taxon>
        <taxon>fabids</taxon>
        <taxon>Fabales</taxon>
        <taxon>Fabaceae</taxon>
        <taxon>Papilionoideae</taxon>
        <taxon>50 kb inversion clade</taxon>
        <taxon>genistoids sensu lato</taxon>
        <taxon>core genistoids</taxon>
        <taxon>Crotalarieae</taxon>
        <taxon>Crotalaria</taxon>
    </lineage>
</organism>